<dbReference type="HAMAP" id="MF_00127">
    <property type="entry name" value="His_tRNA_synth"/>
    <property type="match status" value="1"/>
</dbReference>
<dbReference type="RefSeq" id="WP_205517512.1">
    <property type="nucleotide sequence ID" value="NZ_CP070479.1"/>
</dbReference>
<protein>
    <recommendedName>
        <fullName evidence="3">Histidine--tRNA ligase</fullName>
        <ecNumber evidence="3">6.1.1.21</ecNumber>
    </recommendedName>
    <alternativeName>
        <fullName evidence="3">Histidyl-tRNA synthetase</fullName>
        <shortName evidence="3">HisRS</shortName>
    </alternativeName>
</protein>
<keyword evidence="3" id="KW-0963">Cytoplasm</keyword>
<dbReference type="PANTHER" id="PTHR43707">
    <property type="entry name" value="HISTIDYL-TRNA SYNTHETASE"/>
    <property type="match status" value="1"/>
</dbReference>
<dbReference type="Proteomes" id="UP000772186">
    <property type="component" value="Unassembled WGS sequence"/>
</dbReference>
<feature type="binding site" evidence="4">
    <location>
        <begin position="79"/>
        <end position="81"/>
    </location>
    <ligand>
        <name>L-histidine</name>
        <dbReference type="ChEBI" id="CHEBI:57595"/>
    </ligand>
</feature>
<sequence>MVSKIKGTKDYSPSLANCKEVIKKQFYKQIKNFCFNIIETPIMEPVELYRRSVSESDIVKKEMYEFKDKGKRDIALRPEGTAGFIRALIENKWYVPNDEIKSTKFAYFGPMFRYEQPQKGRLRQFYQAGVETIMPKDQDLNPYQDAELIIMAWNILKSLNIDFVLKINSIGDLNSRILYQDNLKKYLQDYKNELTETSQERLNNNVLRILDDKIDSQKDFVKNAPKIDSFLSEKSKEYFDKLLYILDKNAIKYQKDSSLVRGLDYYDEVVYEFVSLSQNAGSQSTVIGGGRYSNLVKDLNGPDLYASGWGMGVDRLIDLMLDDKNHLFKDINNKIDVLIGASNINNLDKLFSLCILLRNYIPNIEFIPTPFKSKKLFEKAKKYNSTFLVCDDEKEGDNCFIIKNLLTNEKWIYKFSLLMDNKDEIITKFLKK</sequence>
<dbReference type="EC" id="6.1.1.21" evidence="3"/>
<feature type="domain" description="Aminoacyl-transfer RNA synthetases class-II family profile" evidence="5">
    <location>
        <begin position="19"/>
        <end position="362"/>
    </location>
</feature>
<comment type="similarity">
    <text evidence="1 3">Belongs to the class-II aminoacyl-tRNA synthetase family.</text>
</comment>
<dbReference type="AlphaFoldDB" id="A0A953NGQ2"/>
<evidence type="ECO:0000256" key="1">
    <source>
        <dbReference type="ARBA" id="ARBA00008226"/>
    </source>
</evidence>
<dbReference type="GO" id="GO:0004821">
    <property type="term" value="F:histidine-tRNA ligase activity"/>
    <property type="evidence" value="ECO:0007669"/>
    <property type="project" value="UniProtKB-UniRule"/>
</dbReference>
<organism evidence="6 7">
    <name type="scientific">Mycoplasma tauri</name>
    <dbReference type="NCBI Taxonomy" id="547987"/>
    <lineage>
        <taxon>Bacteria</taxon>
        <taxon>Bacillati</taxon>
        <taxon>Mycoplasmatota</taxon>
        <taxon>Mollicutes</taxon>
        <taxon>Mycoplasmataceae</taxon>
        <taxon>Mycoplasma</taxon>
    </lineage>
</organism>
<dbReference type="PANTHER" id="PTHR43707:SF1">
    <property type="entry name" value="HISTIDINE--TRNA LIGASE, MITOCHONDRIAL-RELATED"/>
    <property type="match status" value="1"/>
</dbReference>
<dbReference type="GO" id="GO:0005737">
    <property type="term" value="C:cytoplasm"/>
    <property type="evidence" value="ECO:0007669"/>
    <property type="project" value="UniProtKB-SubCell"/>
</dbReference>
<keyword evidence="3" id="KW-0547">Nucleotide-binding</keyword>
<feature type="binding site" evidence="4">
    <location>
        <position position="131"/>
    </location>
    <ligand>
        <name>L-histidine</name>
        <dbReference type="ChEBI" id="CHEBI:57595"/>
    </ligand>
</feature>
<evidence type="ECO:0000256" key="4">
    <source>
        <dbReference type="PIRSR" id="PIRSR001549-1"/>
    </source>
</evidence>
<dbReference type="InterPro" id="IPR004516">
    <property type="entry name" value="HisRS/HisZ"/>
</dbReference>
<keyword evidence="3" id="KW-0648">Protein biosynthesis</keyword>
<accession>A0A953NGQ2</accession>
<dbReference type="NCBIfam" id="TIGR00442">
    <property type="entry name" value="hisS"/>
    <property type="match status" value="1"/>
</dbReference>
<dbReference type="SUPFAM" id="SSF55681">
    <property type="entry name" value="Class II aaRS and biotin synthetases"/>
    <property type="match status" value="1"/>
</dbReference>
<dbReference type="PIRSF" id="PIRSF001549">
    <property type="entry name" value="His-tRNA_synth"/>
    <property type="match status" value="1"/>
</dbReference>
<proteinExistence type="inferred from homology"/>
<dbReference type="InterPro" id="IPR041715">
    <property type="entry name" value="HisRS-like_core"/>
</dbReference>
<feature type="binding site" evidence="4">
    <location>
        <position position="261"/>
    </location>
    <ligand>
        <name>L-histidine</name>
        <dbReference type="ChEBI" id="CHEBI:57595"/>
    </ligand>
</feature>
<keyword evidence="7" id="KW-1185">Reference proteome</keyword>
<dbReference type="GO" id="GO:0006427">
    <property type="term" value="P:histidyl-tRNA aminoacylation"/>
    <property type="evidence" value="ECO:0007669"/>
    <property type="project" value="UniProtKB-UniRule"/>
</dbReference>
<evidence type="ECO:0000256" key="2">
    <source>
        <dbReference type="ARBA" id="ARBA00022840"/>
    </source>
</evidence>
<reference evidence="6 7" key="1">
    <citation type="submission" date="2021-09" db="EMBL/GenBank/DDBJ databases">
        <title>WGS of Mycoplasma sp. Zaradi2 strains.</title>
        <authorList>
            <person name="Spergser J."/>
        </authorList>
    </citation>
    <scope>NUCLEOTIDE SEQUENCE [LARGE SCALE GENOMIC DNA]</scope>
    <source>
        <strain evidence="6 7">1331</strain>
    </source>
</reference>
<dbReference type="Pfam" id="PF13393">
    <property type="entry name" value="tRNA-synt_His"/>
    <property type="match status" value="1"/>
</dbReference>
<evidence type="ECO:0000313" key="7">
    <source>
        <dbReference type="Proteomes" id="UP000772186"/>
    </source>
</evidence>
<keyword evidence="2 3" id="KW-0067">ATP-binding</keyword>
<name>A0A953NGQ2_9MOLU</name>
<dbReference type="PROSITE" id="PS50862">
    <property type="entry name" value="AA_TRNA_LIGASE_II"/>
    <property type="match status" value="1"/>
</dbReference>
<dbReference type="InterPro" id="IPR015807">
    <property type="entry name" value="His-tRNA-ligase"/>
</dbReference>
<feature type="binding site" evidence="4">
    <location>
        <position position="113"/>
    </location>
    <ligand>
        <name>L-histidine</name>
        <dbReference type="ChEBI" id="CHEBI:57595"/>
    </ligand>
</feature>
<comment type="subunit">
    <text evidence="3">Homodimer.</text>
</comment>
<comment type="caution">
    <text evidence="6">The sequence shown here is derived from an EMBL/GenBank/DDBJ whole genome shotgun (WGS) entry which is preliminary data.</text>
</comment>
<keyword evidence="3" id="KW-0030">Aminoacyl-tRNA synthetase</keyword>
<dbReference type="GO" id="GO:0005524">
    <property type="term" value="F:ATP binding"/>
    <property type="evidence" value="ECO:0007669"/>
    <property type="project" value="UniProtKB-UniRule"/>
</dbReference>
<comment type="catalytic activity">
    <reaction evidence="3">
        <text>tRNA(His) + L-histidine + ATP = L-histidyl-tRNA(His) + AMP + diphosphate + H(+)</text>
        <dbReference type="Rhea" id="RHEA:17313"/>
        <dbReference type="Rhea" id="RHEA-COMP:9665"/>
        <dbReference type="Rhea" id="RHEA-COMP:9689"/>
        <dbReference type="ChEBI" id="CHEBI:15378"/>
        <dbReference type="ChEBI" id="CHEBI:30616"/>
        <dbReference type="ChEBI" id="CHEBI:33019"/>
        <dbReference type="ChEBI" id="CHEBI:57595"/>
        <dbReference type="ChEBI" id="CHEBI:78442"/>
        <dbReference type="ChEBI" id="CHEBI:78527"/>
        <dbReference type="ChEBI" id="CHEBI:456215"/>
        <dbReference type="EC" id="6.1.1.21"/>
    </reaction>
</comment>
<comment type="subcellular location">
    <subcellularLocation>
        <location evidence="3">Cytoplasm</location>
    </subcellularLocation>
</comment>
<dbReference type="EMBL" id="JAIQBY010000028">
    <property type="protein sequence ID" value="MBZ4195565.1"/>
    <property type="molecule type" value="Genomic_DNA"/>
</dbReference>
<dbReference type="InterPro" id="IPR045864">
    <property type="entry name" value="aa-tRNA-synth_II/BPL/LPL"/>
</dbReference>
<feature type="binding site" evidence="4">
    <location>
        <position position="127"/>
    </location>
    <ligand>
        <name>L-histidine</name>
        <dbReference type="ChEBI" id="CHEBI:57595"/>
    </ligand>
</feature>
<gene>
    <name evidence="3 6" type="primary">hisS</name>
    <name evidence="6" type="ORF">LAD73_02460</name>
</gene>
<keyword evidence="3 6" id="KW-0436">Ligase</keyword>
<evidence type="ECO:0000259" key="5">
    <source>
        <dbReference type="PROSITE" id="PS50862"/>
    </source>
</evidence>
<dbReference type="Gene3D" id="3.30.930.10">
    <property type="entry name" value="Bira Bifunctional Protein, Domain 2"/>
    <property type="match status" value="1"/>
</dbReference>
<evidence type="ECO:0000256" key="3">
    <source>
        <dbReference type="HAMAP-Rule" id="MF_00127"/>
    </source>
</evidence>
<evidence type="ECO:0000313" key="6">
    <source>
        <dbReference type="EMBL" id="MBZ4195565.1"/>
    </source>
</evidence>
<dbReference type="CDD" id="cd00773">
    <property type="entry name" value="HisRS-like_core"/>
    <property type="match status" value="1"/>
</dbReference>
<feature type="binding site" evidence="4">
    <location>
        <begin position="265"/>
        <end position="266"/>
    </location>
    <ligand>
        <name>L-histidine</name>
        <dbReference type="ChEBI" id="CHEBI:57595"/>
    </ligand>
</feature>
<dbReference type="InterPro" id="IPR006195">
    <property type="entry name" value="aa-tRNA-synth_II"/>
</dbReference>